<comment type="caution">
    <text evidence="1">The sequence shown here is derived from an EMBL/GenBank/DDBJ whole genome shotgun (WGS) entry which is preliminary data.</text>
</comment>
<gene>
    <name evidence="1" type="ORF">HAX54_024860</name>
</gene>
<protein>
    <submittedName>
        <fullName evidence="1">Uncharacterized protein</fullName>
    </submittedName>
</protein>
<keyword evidence="2" id="KW-1185">Reference proteome</keyword>
<feature type="non-terminal residue" evidence="1">
    <location>
        <position position="61"/>
    </location>
</feature>
<proteinExistence type="predicted"/>
<accession>A0ABS8V0J1</accession>
<evidence type="ECO:0000313" key="1">
    <source>
        <dbReference type="EMBL" id="MCD9639907.1"/>
    </source>
</evidence>
<reference evidence="1 2" key="1">
    <citation type="journal article" date="2021" name="BMC Genomics">
        <title>Datura genome reveals duplications of psychoactive alkaloid biosynthetic genes and high mutation rate following tissue culture.</title>
        <authorList>
            <person name="Rajewski A."/>
            <person name="Carter-House D."/>
            <person name="Stajich J."/>
            <person name="Litt A."/>
        </authorList>
    </citation>
    <scope>NUCLEOTIDE SEQUENCE [LARGE SCALE GENOMIC DNA]</scope>
    <source>
        <strain evidence="1">AR-01</strain>
    </source>
</reference>
<sequence>MAPKGRKGMEIEVAGKSLKSLRKGTKGASSLVAKKEAKYASKNGTMRTVWHLSSRLFKTRS</sequence>
<organism evidence="1 2">
    <name type="scientific">Datura stramonium</name>
    <name type="common">Jimsonweed</name>
    <name type="synonym">Common thornapple</name>
    <dbReference type="NCBI Taxonomy" id="4076"/>
    <lineage>
        <taxon>Eukaryota</taxon>
        <taxon>Viridiplantae</taxon>
        <taxon>Streptophyta</taxon>
        <taxon>Embryophyta</taxon>
        <taxon>Tracheophyta</taxon>
        <taxon>Spermatophyta</taxon>
        <taxon>Magnoliopsida</taxon>
        <taxon>eudicotyledons</taxon>
        <taxon>Gunneridae</taxon>
        <taxon>Pentapetalae</taxon>
        <taxon>asterids</taxon>
        <taxon>lamiids</taxon>
        <taxon>Solanales</taxon>
        <taxon>Solanaceae</taxon>
        <taxon>Solanoideae</taxon>
        <taxon>Datureae</taxon>
        <taxon>Datura</taxon>
    </lineage>
</organism>
<dbReference type="EMBL" id="JACEIK010003016">
    <property type="protein sequence ID" value="MCD9639907.1"/>
    <property type="molecule type" value="Genomic_DNA"/>
</dbReference>
<evidence type="ECO:0000313" key="2">
    <source>
        <dbReference type="Proteomes" id="UP000823775"/>
    </source>
</evidence>
<dbReference type="Proteomes" id="UP000823775">
    <property type="component" value="Unassembled WGS sequence"/>
</dbReference>
<name>A0ABS8V0J1_DATST</name>